<reference evidence="2" key="1">
    <citation type="submission" date="2009-07" db="EMBL/GenBank/DDBJ databases">
        <authorList>
            <person name="Weinstock G."/>
            <person name="Sodergren E."/>
            <person name="Clifton S."/>
            <person name="Fulton L."/>
            <person name="Fulton B."/>
            <person name="Courtney L."/>
            <person name="Fronick C."/>
            <person name="Harrison M."/>
            <person name="Strong C."/>
            <person name="Farmer C."/>
            <person name="Delahaunty K."/>
            <person name="Markovic C."/>
            <person name="Hall O."/>
            <person name="Minx P."/>
            <person name="Tomlinson C."/>
            <person name="Mitreva M."/>
            <person name="Nelson J."/>
            <person name="Hou S."/>
            <person name="Wollam A."/>
            <person name="Pepin K.H."/>
            <person name="Johnson M."/>
            <person name="Bhonagiri V."/>
            <person name="Nash W.E."/>
            <person name="Warren W."/>
            <person name="Chinwalla A."/>
            <person name="Mardis E.R."/>
            <person name="Wilson R.K."/>
        </authorList>
    </citation>
    <scope>NUCLEOTIDE SEQUENCE [LARGE SCALE GENOMIC DNA]</scope>
    <source>
        <strain evidence="2">DSM 14469</strain>
    </source>
</reference>
<accession>C6LFT0</accession>
<dbReference type="GO" id="GO:0003677">
    <property type="term" value="F:DNA binding"/>
    <property type="evidence" value="ECO:0007669"/>
    <property type="project" value="InterPro"/>
</dbReference>
<comment type="caution">
    <text evidence="2">The sequence shown here is derived from an EMBL/GenBank/DDBJ whole genome shotgun (WGS) entry which is preliminary data.</text>
</comment>
<protein>
    <recommendedName>
        <fullName evidence="1">Sporulation initiation factor Spo0A C-terminal domain-containing protein</fullName>
    </recommendedName>
</protein>
<dbReference type="InterPro" id="IPR014879">
    <property type="entry name" value="Spo0A_C"/>
</dbReference>
<organism evidence="2 3">
    <name type="scientific">Marvinbryantia formatexigens DSM 14469</name>
    <dbReference type="NCBI Taxonomy" id="478749"/>
    <lineage>
        <taxon>Bacteria</taxon>
        <taxon>Bacillati</taxon>
        <taxon>Bacillota</taxon>
        <taxon>Clostridia</taxon>
        <taxon>Lachnospirales</taxon>
        <taxon>Lachnospiraceae</taxon>
        <taxon>Marvinbryantia</taxon>
    </lineage>
</organism>
<feature type="domain" description="Sporulation initiation factor Spo0A C-terminal" evidence="1">
    <location>
        <begin position="5"/>
        <end position="105"/>
    </location>
</feature>
<dbReference type="GO" id="GO:0005737">
    <property type="term" value="C:cytoplasm"/>
    <property type="evidence" value="ECO:0007669"/>
    <property type="project" value="InterPro"/>
</dbReference>
<dbReference type="STRING" id="168384.SAMN05660368_02012"/>
<dbReference type="GO" id="GO:0005509">
    <property type="term" value="F:calcium ion binding"/>
    <property type="evidence" value="ECO:0007669"/>
    <property type="project" value="InterPro"/>
</dbReference>
<dbReference type="RefSeq" id="WP_006862274.1">
    <property type="nucleotide sequence ID" value="NZ_ACCL02000010.1"/>
</dbReference>
<dbReference type="GO" id="GO:0042173">
    <property type="term" value="P:regulation of sporulation resulting in formation of a cellular spore"/>
    <property type="evidence" value="ECO:0007669"/>
    <property type="project" value="InterPro"/>
</dbReference>
<sequence>MKDKIESLLYSVGAFEHYKGYSYFVQAVMLAAENPERLTDVCKQIYTPIAEANHTTLSNVNKDIRTLRDHFWNNGGKERIIEWTGCSAWEAQKPYPKEFIGIIVRVLENEKSQN</sequence>
<dbReference type="GO" id="GO:0003700">
    <property type="term" value="F:DNA-binding transcription factor activity"/>
    <property type="evidence" value="ECO:0007669"/>
    <property type="project" value="InterPro"/>
</dbReference>
<keyword evidence="3" id="KW-1185">Reference proteome</keyword>
<dbReference type="InterPro" id="IPR016032">
    <property type="entry name" value="Sig_transdc_resp-reg_C-effctor"/>
</dbReference>
<dbReference type="InterPro" id="IPR036388">
    <property type="entry name" value="WH-like_DNA-bd_sf"/>
</dbReference>
<dbReference type="OrthoDB" id="1971735at2"/>
<proteinExistence type="predicted"/>
<dbReference type="SUPFAM" id="SSF46894">
    <property type="entry name" value="C-terminal effector domain of the bipartite response regulators"/>
    <property type="match status" value="1"/>
</dbReference>
<dbReference type="EMBL" id="ACCL02000010">
    <property type="protein sequence ID" value="EET60665.1"/>
    <property type="molecule type" value="Genomic_DNA"/>
</dbReference>
<dbReference type="AlphaFoldDB" id="C6LFT0"/>
<dbReference type="Pfam" id="PF08769">
    <property type="entry name" value="Spo0A_C"/>
    <property type="match status" value="1"/>
</dbReference>
<evidence type="ECO:0000313" key="3">
    <source>
        <dbReference type="Proteomes" id="UP000005561"/>
    </source>
</evidence>
<evidence type="ECO:0000313" key="2">
    <source>
        <dbReference type="EMBL" id="EET60665.1"/>
    </source>
</evidence>
<gene>
    <name evidence="2" type="ORF">BRYFOR_07490</name>
</gene>
<dbReference type="eggNOG" id="COG0745">
    <property type="taxonomic scope" value="Bacteria"/>
</dbReference>
<name>C6LFT0_9FIRM</name>
<dbReference type="Gene3D" id="1.10.10.10">
    <property type="entry name" value="Winged helix-like DNA-binding domain superfamily/Winged helix DNA-binding domain"/>
    <property type="match status" value="1"/>
</dbReference>
<dbReference type="Proteomes" id="UP000005561">
    <property type="component" value="Unassembled WGS sequence"/>
</dbReference>
<evidence type="ECO:0000259" key="1">
    <source>
        <dbReference type="Pfam" id="PF08769"/>
    </source>
</evidence>